<dbReference type="EMBL" id="GBRH01277755">
    <property type="protein sequence ID" value="JAD20140.1"/>
    <property type="molecule type" value="Transcribed_RNA"/>
</dbReference>
<name>A0A0A8Y451_ARUDO</name>
<evidence type="ECO:0000313" key="1">
    <source>
        <dbReference type="EMBL" id="JAD20140.1"/>
    </source>
</evidence>
<organism evidence="1">
    <name type="scientific">Arundo donax</name>
    <name type="common">Giant reed</name>
    <name type="synonym">Donax arundinaceus</name>
    <dbReference type="NCBI Taxonomy" id="35708"/>
    <lineage>
        <taxon>Eukaryota</taxon>
        <taxon>Viridiplantae</taxon>
        <taxon>Streptophyta</taxon>
        <taxon>Embryophyta</taxon>
        <taxon>Tracheophyta</taxon>
        <taxon>Spermatophyta</taxon>
        <taxon>Magnoliopsida</taxon>
        <taxon>Liliopsida</taxon>
        <taxon>Poales</taxon>
        <taxon>Poaceae</taxon>
        <taxon>PACMAD clade</taxon>
        <taxon>Arundinoideae</taxon>
        <taxon>Arundineae</taxon>
        <taxon>Arundo</taxon>
    </lineage>
</organism>
<accession>A0A0A8Y451</accession>
<sequence>MKTSHLTYINRCGPIFNCFNLRFINFYSLSRNNIP</sequence>
<reference evidence="1" key="1">
    <citation type="submission" date="2014-09" db="EMBL/GenBank/DDBJ databases">
        <authorList>
            <person name="Magalhaes I.L.F."/>
            <person name="Oliveira U."/>
            <person name="Santos F.R."/>
            <person name="Vidigal T.H.D.A."/>
            <person name="Brescovit A.D."/>
            <person name="Santos A.J."/>
        </authorList>
    </citation>
    <scope>NUCLEOTIDE SEQUENCE</scope>
    <source>
        <tissue evidence="1">Shoot tissue taken approximately 20 cm above the soil surface</tissue>
    </source>
</reference>
<protein>
    <submittedName>
        <fullName evidence="1">Uncharacterized protein</fullName>
    </submittedName>
</protein>
<dbReference type="AlphaFoldDB" id="A0A0A8Y451"/>
<reference evidence="1" key="2">
    <citation type="journal article" date="2015" name="Data Brief">
        <title>Shoot transcriptome of the giant reed, Arundo donax.</title>
        <authorList>
            <person name="Barrero R.A."/>
            <person name="Guerrero F.D."/>
            <person name="Moolhuijzen P."/>
            <person name="Goolsby J.A."/>
            <person name="Tidwell J."/>
            <person name="Bellgard S.E."/>
            <person name="Bellgard M.I."/>
        </authorList>
    </citation>
    <scope>NUCLEOTIDE SEQUENCE</scope>
    <source>
        <tissue evidence="1">Shoot tissue taken approximately 20 cm above the soil surface</tissue>
    </source>
</reference>
<proteinExistence type="predicted"/>